<reference evidence="5" key="2">
    <citation type="journal article" date="2023" name="IMA Fungus">
        <title>Comparative genomic study of the Penicillium genus elucidates a diverse pangenome and 15 lateral gene transfer events.</title>
        <authorList>
            <person name="Petersen C."/>
            <person name="Sorensen T."/>
            <person name="Nielsen M.R."/>
            <person name="Sondergaard T.E."/>
            <person name="Sorensen J.L."/>
            <person name="Fitzpatrick D.A."/>
            <person name="Frisvad J.C."/>
            <person name="Nielsen K.L."/>
        </authorList>
    </citation>
    <scope>NUCLEOTIDE SEQUENCE</scope>
    <source>
        <strain evidence="5">IBT 26290</strain>
    </source>
</reference>
<dbReference type="Gene3D" id="3.40.50.300">
    <property type="entry name" value="P-loop containing nucleotide triphosphate hydrolases"/>
    <property type="match status" value="1"/>
</dbReference>
<feature type="compositionally biased region" description="Basic and acidic residues" evidence="3">
    <location>
        <begin position="17"/>
        <end position="27"/>
    </location>
</feature>
<protein>
    <submittedName>
        <fullName evidence="5">Ankyrin repeat-containing domain protein</fullName>
    </submittedName>
</protein>
<organism evidence="5 6">
    <name type="scientific">Penicillium canariense</name>
    <dbReference type="NCBI Taxonomy" id="189055"/>
    <lineage>
        <taxon>Eukaryota</taxon>
        <taxon>Fungi</taxon>
        <taxon>Dikarya</taxon>
        <taxon>Ascomycota</taxon>
        <taxon>Pezizomycotina</taxon>
        <taxon>Eurotiomycetes</taxon>
        <taxon>Eurotiomycetidae</taxon>
        <taxon>Eurotiales</taxon>
        <taxon>Aspergillaceae</taxon>
        <taxon>Penicillium</taxon>
    </lineage>
</organism>
<evidence type="ECO:0000256" key="2">
    <source>
        <dbReference type="PROSITE-ProRule" id="PRU00023"/>
    </source>
</evidence>
<dbReference type="InterPro" id="IPR002110">
    <property type="entry name" value="Ankyrin_rpt"/>
</dbReference>
<gene>
    <name evidence="5" type="ORF">N7482_003710</name>
</gene>
<feature type="region of interest" description="Disordered" evidence="3">
    <location>
        <begin position="1"/>
        <end position="27"/>
    </location>
</feature>
<dbReference type="InterPro" id="IPR027417">
    <property type="entry name" value="P-loop_NTPase"/>
</dbReference>
<dbReference type="PANTHER" id="PTHR10039">
    <property type="entry name" value="AMELOGENIN"/>
    <property type="match status" value="1"/>
</dbReference>
<dbReference type="Pfam" id="PF12796">
    <property type="entry name" value="Ank_2"/>
    <property type="match status" value="2"/>
</dbReference>
<dbReference type="GeneID" id="81425011"/>
<dbReference type="InterPro" id="IPR056884">
    <property type="entry name" value="NPHP3-like_N"/>
</dbReference>
<comment type="caution">
    <text evidence="5">The sequence shown here is derived from an EMBL/GenBank/DDBJ whole genome shotgun (WGS) entry which is preliminary data.</text>
</comment>
<accession>A0A9W9LPE6</accession>
<dbReference type="PROSITE" id="PS50088">
    <property type="entry name" value="ANK_REPEAT"/>
    <property type="match status" value="3"/>
</dbReference>
<keyword evidence="2" id="KW-0040">ANK repeat</keyword>
<feature type="domain" description="Nephrocystin 3-like N-terminal" evidence="4">
    <location>
        <begin position="31"/>
        <end position="216"/>
    </location>
</feature>
<dbReference type="Pfam" id="PF24883">
    <property type="entry name" value="NPHP3_N"/>
    <property type="match status" value="1"/>
</dbReference>
<dbReference type="PANTHER" id="PTHR10039:SF14">
    <property type="entry name" value="NACHT DOMAIN-CONTAINING PROTEIN"/>
    <property type="match status" value="1"/>
</dbReference>
<feature type="repeat" description="ANK" evidence="2">
    <location>
        <begin position="628"/>
        <end position="660"/>
    </location>
</feature>
<proteinExistence type="predicted"/>
<keyword evidence="1" id="KW-0677">Repeat</keyword>
<dbReference type="InterPro" id="IPR036770">
    <property type="entry name" value="Ankyrin_rpt-contain_sf"/>
</dbReference>
<reference evidence="5" key="1">
    <citation type="submission" date="2022-11" db="EMBL/GenBank/DDBJ databases">
        <authorList>
            <person name="Petersen C."/>
        </authorList>
    </citation>
    <scope>NUCLEOTIDE SEQUENCE</scope>
    <source>
        <strain evidence="5">IBT 26290</strain>
    </source>
</reference>
<dbReference type="Proteomes" id="UP001149163">
    <property type="component" value="Unassembled WGS sequence"/>
</dbReference>
<dbReference type="OrthoDB" id="163438at2759"/>
<name>A0A9W9LPE6_9EURO</name>
<dbReference type="SMART" id="SM00248">
    <property type="entry name" value="ANK"/>
    <property type="match status" value="5"/>
</dbReference>
<evidence type="ECO:0000256" key="3">
    <source>
        <dbReference type="SAM" id="MobiDB-lite"/>
    </source>
</evidence>
<keyword evidence="6" id="KW-1185">Reference proteome</keyword>
<evidence type="ECO:0000313" key="6">
    <source>
        <dbReference type="Proteomes" id="UP001149163"/>
    </source>
</evidence>
<dbReference type="AlphaFoldDB" id="A0A9W9LPE6"/>
<dbReference type="PROSITE" id="PS50297">
    <property type="entry name" value="ANK_REP_REGION"/>
    <property type="match status" value="1"/>
</dbReference>
<feature type="repeat" description="ANK" evidence="2">
    <location>
        <begin position="728"/>
        <end position="760"/>
    </location>
</feature>
<feature type="repeat" description="ANK" evidence="2">
    <location>
        <begin position="661"/>
        <end position="693"/>
    </location>
</feature>
<evidence type="ECO:0000256" key="1">
    <source>
        <dbReference type="ARBA" id="ARBA00022737"/>
    </source>
</evidence>
<evidence type="ECO:0000313" key="5">
    <source>
        <dbReference type="EMBL" id="KAJ5168116.1"/>
    </source>
</evidence>
<evidence type="ECO:0000259" key="4">
    <source>
        <dbReference type="Pfam" id="PF24883"/>
    </source>
</evidence>
<dbReference type="RefSeq" id="XP_056544577.1">
    <property type="nucleotide sequence ID" value="XM_056685835.1"/>
</dbReference>
<sequence length="819" mass="91171">MPDTRRQDAMSKLSSGYDHDDNHHGSMSDRTGSWFFEDARVKRWRDTNQSSILWLTSSPGQGKSVLAKALATQAGDWWGKGHLAPETHTTVTYYFFRDGHARRMTAASAVCAQLHHLFGKSPYPAFIEQTWAQLPTGREAGNLLKEPLSDFDKVWPHFVRCARDARAGHFVCVLDAVDECESSERTQLLRAIAQFYSEDTGLVPGPASIVKLLVTSCSLEGGLKRDFEELRDAAGAGVTTLIGIDELNHRIQLDMEPTINGVLDHLQGEQQQRARHILRGNETKSWLWLRVATSLILNTLKAETDGSSPFASVDTLLGDFPTDVDGVYQKALDMTTAKWGAPLVDRMLHVLLAVQRPLSSRELLSAIEFSDADPVAAISTPHRRFYGELARRHPEQNDLLMGILDGVLLRNQQTVTIIHKSARDFLLRRNETPSPALPNASSSWRGRVDMALGHEMLTRACLFFLLTLKMKSYVHYNEHKYKKPKVQRNMRREERRAPFLRYAAQYWPIHYNSQPKSAAEAALDPVRVLCTGDGPERNNWMYLYSGYGGWWWSDIDVAAHLGIVPLVREILDKLRGADGAEDPARDPDSWHNWPRRGLCPLYKAVGRGDIRATRILFDHGFILRPGCECDRSLTTAAGNGNTQLVRLLLNRGASISWESEFGGTALADACHHGHADVVKLLLDRGANVNTGFSNIGLASRNPLEAAAYGGYLWIVRVLLDRGIDAQSSGIKALWEAAGEGHKEVVRLLLAKGVAPNVSCNSLSGSALCRAVRYGHREIVQALLDHGAQVLENEMKEAFSKGNDDIVELLMDPYISLLLS</sequence>
<dbReference type="EMBL" id="JAPQKN010000002">
    <property type="protein sequence ID" value="KAJ5168116.1"/>
    <property type="molecule type" value="Genomic_DNA"/>
</dbReference>
<dbReference type="Gene3D" id="1.25.40.20">
    <property type="entry name" value="Ankyrin repeat-containing domain"/>
    <property type="match status" value="1"/>
</dbReference>
<dbReference type="SUPFAM" id="SSF48403">
    <property type="entry name" value="Ankyrin repeat"/>
    <property type="match status" value="1"/>
</dbReference>